<comment type="catalytic activity">
    <reaction evidence="1">
        <text>Hydrolysis of alkylated DNA, releasing 3-methyladenine, 3-methylguanine, 7-methylguanine and 7-methyladenine.</text>
        <dbReference type="EC" id="3.2.2.21"/>
    </reaction>
</comment>
<dbReference type="PANTHER" id="PTHR43003:SF5">
    <property type="entry name" value="DNA-3-METHYLADENINE GLYCOSYLASE"/>
    <property type="match status" value="1"/>
</dbReference>
<dbReference type="InterPro" id="IPR037046">
    <property type="entry name" value="AlkA_N_sf"/>
</dbReference>
<evidence type="ECO:0000256" key="2">
    <source>
        <dbReference type="ARBA" id="ARBA00010817"/>
    </source>
</evidence>
<reference evidence="7 8" key="1">
    <citation type="submission" date="2018-04" db="EMBL/GenBank/DDBJ databases">
        <title>Genomic Encyclopedia of Archaeal and Bacterial Type Strains, Phase II (KMG-II): from individual species to whole genera.</title>
        <authorList>
            <person name="Goeker M."/>
        </authorList>
    </citation>
    <scope>NUCLEOTIDE SEQUENCE [LARGE SCALE GENOMIC DNA]</scope>
    <source>
        <strain evidence="7 8">DSM 45787</strain>
    </source>
</reference>
<keyword evidence="5" id="KW-0234">DNA repair</keyword>
<evidence type="ECO:0000313" key="7">
    <source>
        <dbReference type="EMBL" id="PTX60754.1"/>
    </source>
</evidence>
<keyword evidence="8" id="KW-1185">Reference proteome</keyword>
<dbReference type="GO" id="GO:0005737">
    <property type="term" value="C:cytoplasm"/>
    <property type="evidence" value="ECO:0007669"/>
    <property type="project" value="TreeGrafter"/>
</dbReference>
<dbReference type="Gene3D" id="1.10.340.30">
    <property type="entry name" value="Hypothetical protein, domain 2"/>
    <property type="match status" value="1"/>
</dbReference>
<dbReference type="SMART" id="SM00478">
    <property type="entry name" value="ENDO3c"/>
    <property type="match status" value="1"/>
</dbReference>
<keyword evidence="4" id="KW-0227">DNA damage</keyword>
<dbReference type="GO" id="GO:0032131">
    <property type="term" value="F:alkylated DNA binding"/>
    <property type="evidence" value="ECO:0007669"/>
    <property type="project" value="TreeGrafter"/>
</dbReference>
<dbReference type="GO" id="GO:0006285">
    <property type="term" value="P:base-excision repair, AP site formation"/>
    <property type="evidence" value="ECO:0007669"/>
    <property type="project" value="TreeGrafter"/>
</dbReference>
<sequence>MTELRLEPAQPYSFERTTRRLLLFEKTFYRYRGGCFYRTLRLGHRPVTVKLDWEAGGVRVRVEEDLSRKERELLERLVRRMLSLNVDLQPFYEQMKKEPRLAPVIRARAGLHFMLDPTLYECLIKTIVSQQLNLSFAGTLIRRLVELAGETLEYGDERLPVFPTPEQVARLEYTDLQKLQFNRRKAEYIIDLSRMIADGRLDLEALERLPDEEVVERLVALRGVGRWTAECLLLFGMGRPNLLPAADIGLRNALKKLYGLAHQPTEAEVRQWGEDWAPWRSYVTFYLWDFLSG</sequence>
<evidence type="ECO:0000256" key="4">
    <source>
        <dbReference type="ARBA" id="ARBA00022763"/>
    </source>
</evidence>
<organism evidence="7 8">
    <name type="scientific">Melghirimyces profundicolus</name>
    <dbReference type="NCBI Taxonomy" id="1242148"/>
    <lineage>
        <taxon>Bacteria</taxon>
        <taxon>Bacillati</taxon>
        <taxon>Bacillota</taxon>
        <taxon>Bacilli</taxon>
        <taxon>Bacillales</taxon>
        <taxon>Thermoactinomycetaceae</taxon>
        <taxon>Melghirimyces</taxon>
    </lineage>
</organism>
<dbReference type="GO" id="GO:0043916">
    <property type="term" value="F:DNA-7-methylguanine glycosylase activity"/>
    <property type="evidence" value="ECO:0007669"/>
    <property type="project" value="TreeGrafter"/>
</dbReference>
<dbReference type="SUPFAM" id="SSF48150">
    <property type="entry name" value="DNA-glycosylase"/>
    <property type="match status" value="1"/>
</dbReference>
<dbReference type="InterPro" id="IPR003265">
    <property type="entry name" value="HhH-GPD_domain"/>
</dbReference>
<dbReference type="Gene3D" id="1.10.1670.10">
    <property type="entry name" value="Helix-hairpin-Helix base-excision DNA repair enzymes (C-terminal)"/>
    <property type="match status" value="1"/>
</dbReference>
<dbReference type="GO" id="GO:0006307">
    <property type="term" value="P:DNA alkylation repair"/>
    <property type="evidence" value="ECO:0007669"/>
    <property type="project" value="TreeGrafter"/>
</dbReference>
<accession>A0A2T6BXF1</accession>
<dbReference type="FunFam" id="1.10.340.30:FF:000004">
    <property type="entry name" value="DNA-3-methyladenine glycosylase II"/>
    <property type="match status" value="1"/>
</dbReference>
<dbReference type="InterPro" id="IPR051912">
    <property type="entry name" value="Alkylbase_DNA_Glycosylase/TA"/>
</dbReference>
<dbReference type="InterPro" id="IPR011257">
    <property type="entry name" value="DNA_glycosylase"/>
</dbReference>
<evidence type="ECO:0000256" key="1">
    <source>
        <dbReference type="ARBA" id="ARBA00000086"/>
    </source>
</evidence>
<dbReference type="AlphaFoldDB" id="A0A2T6BXF1"/>
<dbReference type="Proteomes" id="UP000244240">
    <property type="component" value="Unassembled WGS sequence"/>
</dbReference>
<dbReference type="OrthoDB" id="9785929at2"/>
<dbReference type="GO" id="GO:0008725">
    <property type="term" value="F:DNA-3-methyladenine glycosylase activity"/>
    <property type="evidence" value="ECO:0007669"/>
    <property type="project" value="TreeGrafter"/>
</dbReference>
<dbReference type="RefSeq" id="WP_108022702.1">
    <property type="nucleotide sequence ID" value="NZ_QBKR01000008.1"/>
</dbReference>
<comment type="similarity">
    <text evidence="2">Belongs to the alkylbase DNA glycosidase AlkA family.</text>
</comment>
<evidence type="ECO:0000313" key="8">
    <source>
        <dbReference type="Proteomes" id="UP000244240"/>
    </source>
</evidence>
<name>A0A2T6BXF1_9BACL</name>
<dbReference type="PANTHER" id="PTHR43003">
    <property type="entry name" value="DNA-3-METHYLADENINE GLYCOSYLASE"/>
    <property type="match status" value="1"/>
</dbReference>
<dbReference type="GO" id="GO:0032993">
    <property type="term" value="C:protein-DNA complex"/>
    <property type="evidence" value="ECO:0007669"/>
    <property type="project" value="TreeGrafter"/>
</dbReference>
<dbReference type="CDD" id="cd00056">
    <property type="entry name" value="ENDO3c"/>
    <property type="match status" value="1"/>
</dbReference>
<gene>
    <name evidence="7" type="ORF">C8P63_10864</name>
</gene>
<comment type="caution">
    <text evidence="7">The sequence shown here is derived from an EMBL/GenBank/DDBJ whole genome shotgun (WGS) entry which is preliminary data.</text>
</comment>
<evidence type="ECO:0000256" key="3">
    <source>
        <dbReference type="ARBA" id="ARBA00012000"/>
    </source>
</evidence>
<protein>
    <recommendedName>
        <fullName evidence="3">DNA-3-methyladenine glycosylase II</fullName>
        <ecNumber evidence="3">3.2.2.21</ecNumber>
    </recommendedName>
</protein>
<dbReference type="EMBL" id="QBKR01000008">
    <property type="protein sequence ID" value="PTX60754.1"/>
    <property type="molecule type" value="Genomic_DNA"/>
</dbReference>
<dbReference type="Gene3D" id="3.30.310.20">
    <property type="entry name" value="DNA-3-methyladenine glycosylase AlkA, N-terminal domain"/>
    <property type="match status" value="1"/>
</dbReference>
<feature type="domain" description="HhH-GPD" evidence="6">
    <location>
        <begin position="128"/>
        <end position="293"/>
    </location>
</feature>
<proteinExistence type="inferred from homology"/>
<evidence type="ECO:0000256" key="5">
    <source>
        <dbReference type="ARBA" id="ARBA00023204"/>
    </source>
</evidence>
<dbReference type="InterPro" id="IPR023170">
    <property type="entry name" value="HhH_base_excis_C"/>
</dbReference>
<dbReference type="Pfam" id="PF00730">
    <property type="entry name" value="HhH-GPD"/>
    <property type="match status" value="1"/>
</dbReference>
<evidence type="ECO:0000259" key="6">
    <source>
        <dbReference type="SMART" id="SM00478"/>
    </source>
</evidence>
<dbReference type="EC" id="3.2.2.21" evidence="3"/>